<keyword evidence="7" id="KW-0325">Glycoprotein</keyword>
<feature type="signal peptide" evidence="9">
    <location>
        <begin position="1"/>
        <end position="23"/>
    </location>
</feature>
<sequence>MDRSHRVTIAFYLMIFLWKTVLPADMKSFSICSRRKIRESLSLNILDTEITDTGRSSCEVLDDDILKLCFELHVSVRPSVSLTINPSGFPECLAVGGKPAADISWSPKTDNVTSRREMEPEKMWTVISTYHAQIIHGREVTCIVSHPTFTLPQILTIVIPGMSVVFSLCVLFKIQTLICTSSAKIIIKM</sequence>
<evidence type="ECO:0000256" key="3">
    <source>
        <dbReference type="ARBA" id="ARBA00022989"/>
    </source>
</evidence>
<evidence type="ECO:0000256" key="4">
    <source>
        <dbReference type="ARBA" id="ARBA00023136"/>
    </source>
</evidence>
<dbReference type="OrthoDB" id="8915654at2759"/>
<name>A0A8C5QW55_9ANUR</name>
<dbReference type="PANTHER" id="PTHR21462">
    <property type="entry name" value="CELL SURFACE GLYCOPROTEIN OX2 RECEPTOR PRECURSOR"/>
    <property type="match status" value="1"/>
</dbReference>
<dbReference type="Pfam" id="PF08205">
    <property type="entry name" value="C2-set_2"/>
    <property type="match status" value="1"/>
</dbReference>
<keyword evidence="6" id="KW-0675">Receptor</keyword>
<keyword evidence="4 8" id="KW-0472">Membrane</keyword>
<evidence type="ECO:0000256" key="1">
    <source>
        <dbReference type="ARBA" id="ARBA00004167"/>
    </source>
</evidence>
<keyword evidence="3 8" id="KW-1133">Transmembrane helix</keyword>
<organism evidence="11 12">
    <name type="scientific">Leptobrachium leishanense</name>
    <name type="common">Leishan spiny toad</name>
    <dbReference type="NCBI Taxonomy" id="445787"/>
    <lineage>
        <taxon>Eukaryota</taxon>
        <taxon>Metazoa</taxon>
        <taxon>Chordata</taxon>
        <taxon>Craniata</taxon>
        <taxon>Vertebrata</taxon>
        <taxon>Euteleostomi</taxon>
        <taxon>Amphibia</taxon>
        <taxon>Batrachia</taxon>
        <taxon>Anura</taxon>
        <taxon>Pelobatoidea</taxon>
        <taxon>Megophryidae</taxon>
        <taxon>Leptobrachium</taxon>
    </lineage>
</organism>
<evidence type="ECO:0000256" key="9">
    <source>
        <dbReference type="SAM" id="SignalP"/>
    </source>
</evidence>
<dbReference type="AlphaFoldDB" id="A0A8C5QW55"/>
<evidence type="ECO:0000313" key="12">
    <source>
        <dbReference type="Proteomes" id="UP000694569"/>
    </source>
</evidence>
<protein>
    <recommendedName>
        <fullName evidence="10">CD80-like immunoglobulin C2-set domain-containing protein</fullName>
    </recommendedName>
</protein>
<dbReference type="GO" id="GO:0038023">
    <property type="term" value="F:signaling receptor activity"/>
    <property type="evidence" value="ECO:0007669"/>
    <property type="project" value="InterPro"/>
</dbReference>
<dbReference type="GeneTree" id="ENSGT00390000014496"/>
<dbReference type="InterPro" id="IPR040012">
    <property type="entry name" value="CD200R"/>
</dbReference>
<reference evidence="11" key="2">
    <citation type="submission" date="2025-09" db="UniProtKB">
        <authorList>
            <consortium name="Ensembl"/>
        </authorList>
    </citation>
    <scope>IDENTIFICATION</scope>
</reference>
<accession>A0A8C5QW55</accession>
<evidence type="ECO:0000256" key="8">
    <source>
        <dbReference type="SAM" id="Phobius"/>
    </source>
</evidence>
<comment type="subcellular location">
    <subcellularLocation>
        <location evidence="1">Membrane</location>
        <topology evidence="1">Single-pass membrane protein</topology>
    </subcellularLocation>
</comment>
<dbReference type="Gene3D" id="2.60.40.10">
    <property type="entry name" value="Immunoglobulins"/>
    <property type="match status" value="1"/>
</dbReference>
<evidence type="ECO:0000256" key="2">
    <source>
        <dbReference type="ARBA" id="ARBA00022692"/>
    </source>
</evidence>
<dbReference type="InterPro" id="IPR036179">
    <property type="entry name" value="Ig-like_dom_sf"/>
</dbReference>
<feature type="chain" id="PRO_5034968555" description="CD80-like immunoglobulin C2-set domain-containing protein" evidence="9">
    <location>
        <begin position="24"/>
        <end position="189"/>
    </location>
</feature>
<feature type="transmembrane region" description="Helical" evidence="8">
    <location>
        <begin position="154"/>
        <end position="174"/>
    </location>
</feature>
<evidence type="ECO:0000259" key="10">
    <source>
        <dbReference type="Pfam" id="PF08205"/>
    </source>
</evidence>
<evidence type="ECO:0000313" key="11">
    <source>
        <dbReference type="Ensembl" id="ENSLLEP00000042112.1"/>
    </source>
</evidence>
<reference evidence="11" key="1">
    <citation type="submission" date="2025-08" db="UniProtKB">
        <authorList>
            <consortium name="Ensembl"/>
        </authorList>
    </citation>
    <scope>IDENTIFICATION</scope>
</reference>
<dbReference type="InterPro" id="IPR013162">
    <property type="entry name" value="CD80_C2-set"/>
</dbReference>
<dbReference type="PANTHER" id="PTHR21462:SF2">
    <property type="entry name" value="CELL SURFACE GLYCOPROTEIN CD200 RECEPTOR 2"/>
    <property type="match status" value="1"/>
</dbReference>
<dbReference type="GO" id="GO:0009897">
    <property type="term" value="C:external side of plasma membrane"/>
    <property type="evidence" value="ECO:0007669"/>
    <property type="project" value="TreeGrafter"/>
</dbReference>
<evidence type="ECO:0000256" key="6">
    <source>
        <dbReference type="ARBA" id="ARBA00023170"/>
    </source>
</evidence>
<dbReference type="SUPFAM" id="SSF48726">
    <property type="entry name" value="Immunoglobulin"/>
    <property type="match status" value="1"/>
</dbReference>
<dbReference type="Proteomes" id="UP000694569">
    <property type="component" value="Unplaced"/>
</dbReference>
<evidence type="ECO:0000256" key="7">
    <source>
        <dbReference type="ARBA" id="ARBA00023180"/>
    </source>
</evidence>
<keyword evidence="12" id="KW-1185">Reference proteome</keyword>
<keyword evidence="5" id="KW-1015">Disulfide bond</keyword>
<proteinExistence type="predicted"/>
<feature type="domain" description="CD80-like immunoglobulin C2-set" evidence="10">
    <location>
        <begin position="91"/>
        <end position="149"/>
    </location>
</feature>
<keyword evidence="2 8" id="KW-0812">Transmembrane</keyword>
<keyword evidence="9" id="KW-0732">Signal</keyword>
<dbReference type="InterPro" id="IPR013783">
    <property type="entry name" value="Ig-like_fold"/>
</dbReference>
<evidence type="ECO:0000256" key="5">
    <source>
        <dbReference type="ARBA" id="ARBA00023157"/>
    </source>
</evidence>
<dbReference type="GO" id="GO:0150077">
    <property type="term" value="P:regulation of neuroinflammatory response"/>
    <property type="evidence" value="ECO:0007669"/>
    <property type="project" value="InterPro"/>
</dbReference>
<dbReference type="Ensembl" id="ENSLLET00000043794.1">
    <property type="protein sequence ID" value="ENSLLEP00000042112.1"/>
    <property type="gene ID" value="ENSLLEG00000026798.1"/>
</dbReference>